<protein>
    <submittedName>
        <fullName evidence="1">Uncharacterized protein</fullName>
    </submittedName>
</protein>
<keyword evidence="2" id="KW-1185">Reference proteome</keyword>
<evidence type="ECO:0000313" key="1">
    <source>
        <dbReference type="EMBL" id="CAF0695975.1"/>
    </source>
</evidence>
<dbReference type="Proteomes" id="UP000663859">
    <property type="component" value="Unassembled WGS sequence"/>
</dbReference>
<reference evidence="1" key="1">
    <citation type="submission" date="2021-02" db="EMBL/GenBank/DDBJ databases">
        <authorList>
            <person name="Cremers G."/>
            <person name="Picone N."/>
        </authorList>
    </citation>
    <scope>NUCLEOTIDE SEQUENCE</scope>
    <source>
        <strain evidence="1">PQ17</strain>
    </source>
</reference>
<sequence length="61" mass="6927">MCFSAREKTLRHFFLIMHPLYGATETTSGGKESYPQLCGEFNGTKCRSLRARPSLPSRWSS</sequence>
<proteinExistence type="predicted"/>
<gene>
    <name evidence="1" type="ORF">MPNT_20074</name>
</gene>
<evidence type="ECO:0000313" key="2">
    <source>
        <dbReference type="Proteomes" id="UP000663859"/>
    </source>
</evidence>
<dbReference type="AlphaFoldDB" id="A0A8J2BHV0"/>
<accession>A0A8J2BHV0</accession>
<dbReference type="EMBL" id="CAJNOB010000012">
    <property type="protein sequence ID" value="CAF0695975.1"/>
    <property type="molecule type" value="Genomic_DNA"/>
</dbReference>
<name>A0A8J2BHV0_9BACT</name>
<comment type="caution">
    <text evidence="1">The sequence shown here is derived from an EMBL/GenBank/DDBJ whole genome shotgun (WGS) entry which is preliminary data.</text>
</comment>
<organism evidence="1 2">
    <name type="scientific">Candidatus Methylacidithermus pantelleriae</name>
    <dbReference type="NCBI Taxonomy" id="2744239"/>
    <lineage>
        <taxon>Bacteria</taxon>
        <taxon>Pseudomonadati</taxon>
        <taxon>Verrucomicrobiota</taxon>
        <taxon>Methylacidiphilae</taxon>
        <taxon>Methylacidiphilales</taxon>
        <taxon>Methylacidiphilaceae</taxon>
        <taxon>Candidatus Methylacidithermus</taxon>
    </lineage>
</organism>